<dbReference type="GeneID" id="111741298"/>
<feature type="transmembrane region" description="Helical" evidence="13">
    <location>
        <begin position="68"/>
        <end position="92"/>
    </location>
</feature>
<evidence type="ECO:0000256" key="12">
    <source>
        <dbReference type="SAM" id="MobiDB-lite"/>
    </source>
</evidence>
<dbReference type="AlphaFoldDB" id="A0A6P6CK51"/>
<keyword evidence="10" id="KW-0813">Transport</keyword>
<feature type="transmembrane region" description="Helical" evidence="13">
    <location>
        <begin position="251"/>
        <end position="280"/>
    </location>
</feature>
<evidence type="ECO:0000256" key="1">
    <source>
        <dbReference type="ARBA" id="ARBA00004651"/>
    </source>
</evidence>
<dbReference type="Pfam" id="PF03253">
    <property type="entry name" value="UT"/>
    <property type="match status" value="1"/>
</dbReference>
<comment type="similarity">
    <text evidence="2 10">Belongs to the urea transporter family.</text>
</comment>
<comment type="subcellular location">
    <subcellularLocation>
        <location evidence="1">Cell membrane</location>
        <topology evidence="1">Multi-pass membrane protein</topology>
    </subcellularLocation>
</comment>
<dbReference type="FunFam" id="1.10.3430.10:FF:000002">
    <property type="entry name" value="urea transporter 2"/>
    <property type="match status" value="1"/>
</dbReference>
<feature type="transmembrane region" description="Helical" evidence="13">
    <location>
        <begin position="149"/>
        <end position="168"/>
    </location>
</feature>
<comment type="catalytic activity">
    <reaction evidence="8">
        <text>urea(in) = urea(out)</text>
        <dbReference type="Rhea" id="RHEA:32799"/>
        <dbReference type="ChEBI" id="CHEBI:16199"/>
    </reaction>
</comment>
<keyword evidence="7" id="KW-0325">Glycoprotein</keyword>
<dbReference type="PANTHER" id="PTHR10464">
    <property type="entry name" value="UREA TRANSPORTER"/>
    <property type="match status" value="1"/>
</dbReference>
<protein>
    <recommendedName>
        <fullName evidence="10">Urea transporter</fullName>
    </recommendedName>
</protein>
<feature type="transmembrane region" description="Helical" evidence="13">
    <location>
        <begin position="124"/>
        <end position="143"/>
    </location>
</feature>
<dbReference type="KEGG" id="pvp:111741298"/>
<organism evidence="14 15">
    <name type="scientific">Pteropus vampyrus</name>
    <name type="common">Large flying fox</name>
    <dbReference type="NCBI Taxonomy" id="132908"/>
    <lineage>
        <taxon>Eukaryota</taxon>
        <taxon>Metazoa</taxon>
        <taxon>Chordata</taxon>
        <taxon>Craniata</taxon>
        <taxon>Vertebrata</taxon>
        <taxon>Euteleostomi</taxon>
        <taxon>Mammalia</taxon>
        <taxon>Eutheria</taxon>
        <taxon>Laurasiatheria</taxon>
        <taxon>Chiroptera</taxon>
        <taxon>Yinpterochiroptera</taxon>
        <taxon>Pteropodoidea</taxon>
        <taxon>Pteropodidae</taxon>
        <taxon>Pteropodinae</taxon>
        <taxon>Pteropus</taxon>
    </lineage>
</organism>
<keyword evidence="5 13" id="KW-1133">Transmembrane helix</keyword>
<dbReference type="Proteomes" id="UP000515202">
    <property type="component" value="Unplaced"/>
</dbReference>
<keyword evidence="14" id="KW-1185">Reference proteome</keyword>
<feature type="transmembrane region" description="Helical" evidence="13">
    <location>
        <begin position="348"/>
        <end position="369"/>
    </location>
</feature>
<evidence type="ECO:0000256" key="11">
    <source>
        <dbReference type="PIRSR" id="PIRSR016502-1"/>
    </source>
</evidence>
<sequence length="409" mass="44746">MGPVEAACPEQRHTLQRSRKSAQAQTECSPKTEPSKSKDTSMGFLTGEMKEYRNWLKDKPLALQFIDWVLRGTAQVMFVNNPLSGIIILIGLLIQNPWWTIAGGLGTVVSTLTALILSQDRSAIASGLHGYNGMLVGLLMTVFSNKSDYYWWLLLPVTFTAMACPVLSSALNSILSKWDLPVFTLPFNIAVTLYLAATGHYNLFLPTKLVQPVSSVPNITWTEIEVPLLLQAIPTGVGQVYGCDNPWTGGMFLVALFVCSPLMCLHAAIGSVVGMLAALTVATPFKMIYTGLWSYNCVLSCIAIGGMFYALTWQTHLLALVCGGYWGKLTIKSLCYSFLPAALDDMKFMVGVPPGTWAFCLSTLTFLLLTTNSPAIYKLPLSKVTYPEANRIYYLTVKSGEEEKSPSGD</sequence>
<feature type="transmembrane region" description="Helical" evidence="13">
    <location>
        <begin position="180"/>
        <end position="197"/>
    </location>
</feature>
<feature type="transmembrane region" description="Helical" evidence="13">
    <location>
        <begin position="292"/>
        <end position="311"/>
    </location>
</feature>
<reference evidence="15" key="1">
    <citation type="submission" date="2025-08" db="UniProtKB">
        <authorList>
            <consortium name="RefSeq"/>
        </authorList>
    </citation>
    <scope>IDENTIFICATION</scope>
    <source>
        <tissue evidence="15">Kidney</tissue>
    </source>
</reference>
<dbReference type="PANTHER" id="PTHR10464:SF4">
    <property type="entry name" value="UREA TRANSPORTER"/>
    <property type="match status" value="1"/>
</dbReference>
<evidence type="ECO:0000313" key="14">
    <source>
        <dbReference type="Proteomes" id="UP000515202"/>
    </source>
</evidence>
<feature type="transmembrane region" description="Helical" evidence="13">
    <location>
        <begin position="98"/>
        <end position="117"/>
    </location>
</feature>
<evidence type="ECO:0000256" key="6">
    <source>
        <dbReference type="ARBA" id="ARBA00023136"/>
    </source>
</evidence>
<comment type="subunit">
    <text evidence="9">Homotrimer; each subunit contains a pore through which urea permeates. Identified in a complex with STOM.</text>
</comment>
<proteinExistence type="inferred from homology"/>
<evidence type="ECO:0000256" key="2">
    <source>
        <dbReference type="ARBA" id="ARBA00005914"/>
    </source>
</evidence>
<keyword evidence="6 10" id="KW-0472">Membrane</keyword>
<feature type="region of interest" description="Disordered" evidence="12">
    <location>
        <begin position="1"/>
        <end position="42"/>
    </location>
</feature>
<evidence type="ECO:0000256" key="4">
    <source>
        <dbReference type="ARBA" id="ARBA00022692"/>
    </source>
</evidence>
<name>A0A6P6CK51_PTEVA</name>
<dbReference type="OrthoDB" id="426293at2759"/>
<evidence type="ECO:0000256" key="13">
    <source>
        <dbReference type="SAM" id="Phobius"/>
    </source>
</evidence>
<dbReference type="InterPro" id="IPR004937">
    <property type="entry name" value="Urea_transporter"/>
</dbReference>
<feature type="site" description="Important for channel permeability" evidence="11">
    <location>
        <position position="356"/>
    </location>
</feature>
<accession>A0A6P6CK51</accession>
<gene>
    <name evidence="15" type="primary">LOC111741298</name>
</gene>
<dbReference type="PIRSF" id="PIRSF016502">
    <property type="entry name" value="Urea_transporter"/>
    <property type="match status" value="1"/>
</dbReference>
<keyword evidence="3 10" id="KW-1003">Cell membrane</keyword>
<evidence type="ECO:0000256" key="9">
    <source>
        <dbReference type="ARBA" id="ARBA00047076"/>
    </source>
</evidence>
<evidence type="ECO:0000256" key="3">
    <source>
        <dbReference type="ARBA" id="ARBA00022475"/>
    </source>
</evidence>
<evidence type="ECO:0000256" key="8">
    <source>
        <dbReference type="ARBA" id="ARBA00033993"/>
    </source>
</evidence>
<evidence type="ECO:0000256" key="5">
    <source>
        <dbReference type="ARBA" id="ARBA00022989"/>
    </source>
</evidence>
<dbReference type="InterPro" id="IPR029020">
    <property type="entry name" value="Ammonium/urea_transptr"/>
</dbReference>
<evidence type="ECO:0000256" key="7">
    <source>
        <dbReference type="ARBA" id="ARBA00023180"/>
    </source>
</evidence>
<dbReference type="Gene3D" id="1.10.3430.10">
    <property type="entry name" value="Ammonium transporter AmtB like domains"/>
    <property type="match status" value="1"/>
</dbReference>
<evidence type="ECO:0000313" key="15">
    <source>
        <dbReference type="RefSeq" id="XP_023387837.1"/>
    </source>
</evidence>
<dbReference type="GO" id="GO:0015204">
    <property type="term" value="F:urea transmembrane transporter activity"/>
    <property type="evidence" value="ECO:0007669"/>
    <property type="project" value="InterPro"/>
</dbReference>
<dbReference type="RefSeq" id="XP_023387837.1">
    <property type="nucleotide sequence ID" value="XM_023532069.1"/>
</dbReference>
<dbReference type="GO" id="GO:0005886">
    <property type="term" value="C:plasma membrane"/>
    <property type="evidence" value="ECO:0007669"/>
    <property type="project" value="UniProtKB-SubCell"/>
</dbReference>
<evidence type="ECO:0000256" key="10">
    <source>
        <dbReference type="PIRNR" id="PIRNR016502"/>
    </source>
</evidence>
<keyword evidence="4 13" id="KW-0812">Transmembrane</keyword>